<evidence type="ECO:0000256" key="3">
    <source>
        <dbReference type="ARBA" id="ARBA00022806"/>
    </source>
</evidence>
<feature type="domain" description="Helicase C-terminal" evidence="7">
    <location>
        <begin position="1156"/>
        <end position="1334"/>
    </location>
</feature>
<evidence type="ECO:0000256" key="1">
    <source>
        <dbReference type="ARBA" id="ARBA00022741"/>
    </source>
</evidence>
<protein>
    <recommendedName>
        <fullName evidence="10">RNA helicase</fullName>
    </recommendedName>
</protein>
<dbReference type="SMART" id="SM00490">
    <property type="entry name" value="HELICc"/>
    <property type="match status" value="1"/>
</dbReference>
<dbReference type="Pfam" id="PF00270">
    <property type="entry name" value="DEAD"/>
    <property type="match status" value="1"/>
</dbReference>
<dbReference type="PROSITE" id="PS51192">
    <property type="entry name" value="HELICASE_ATP_BIND_1"/>
    <property type="match status" value="1"/>
</dbReference>
<dbReference type="InterPro" id="IPR055124">
    <property type="entry name" value="PIN-like_DDX60"/>
</dbReference>
<keyword evidence="1" id="KW-0547">Nucleotide-binding</keyword>
<dbReference type="GO" id="GO:0004386">
    <property type="term" value="F:helicase activity"/>
    <property type="evidence" value="ECO:0007669"/>
    <property type="project" value="UniProtKB-KW"/>
</dbReference>
<dbReference type="Pfam" id="PF26076">
    <property type="entry name" value="WHD_DDX60"/>
    <property type="match status" value="1"/>
</dbReference>
<gene>
    <name evidence="8" type="ORF">SeLEV6574_g01981</name>
</gene>
<reference evidence="8 9" key="1">
    <citation type="journal article" date="2019" name="Sci. Rep.">
        <title>Comparative genomics of chytrid fungi reveal insights into the obligate biotrophic and pathogenic lifestyle of Synchytrium endobioticum.</title>
        <authorList>
            <person name="van de Vossenberg B.T.L.H."/>
            <person name="Warris S."/>
            <person name="Nguyen H.D.T."/>
            <person name="van Gent-Pelzer M.P.E."/>
            <person name="Joly D.L."/>
            <person name="van de Geest H.C."/>
            <person name="Bonants P.J.M."/>
            <person name="Smith D.S."/>
            <person name="Levesque C.A."/>
            <person name="van der Lee T.A.J."/>
        </authorList>
    </citation>
    <scope>NUCLEOTIDE SEQUENCE [LARGE SCALE GENOMIC DNA]</scope>
    <source>
        <strain evidence="8 9">LEV6574</strain>
    </source>
</reference>
<dbReference type="SMART" id="SM00487">
    <property type="entry name" value="DEXDc"/>
    <property type="match status" value="1"/>
</dbReference>
<dbReference type="PANTHER" id="PTHR44533:SF4">
    <property type="entry name" value="DEAD_H RNA HELICASE, PUTATIVE-RELATED"/>
    <property type="match status" value="1"/>
</dbReference>
<dbReference type="PANTHER" id="PTHR44533">
    <property type="entry name" value="DEAD/H RNA HELICASE, PUTATIVE-RELATED"/>
    <property type="match status" value="1"/>
</dbReference>
<name>A0A507DA85_9FUNG</name>
<evidence type="ECO:0000313" key="9">
    <source>
        <dbReference type="Proteomes" id="UP000320475"/>
    </source>
</evidence>
<evidence type="ECO:0000256" key="4">
    <source>
        <dbReference type="ARBA" id="ARBA00022840"/>
    </source>
</evidence>
<keyword evidence="4" id="KW-0067">ATP-binding</keyword>
<evidence type="ECO:0000313" key="8">
    <source>
        <dbReference type="EMBL" id="TPX48552.1"/>
    </source>
</evidence>
<evidence type="ECO:0000256" key="5">
    <source>
        <dbReference type="SAM" id="MobiDB-lite"/>
    </source>
</evidence>
<dbReference type="Gene3D" id="3.40.50.300">
    <property type="entry name" value="P-loop containing nucleotide triphosphate hydrolases"/>
    <property type="match status" value="2"/>
</dbReference>
<dbReference type="GO" id="GO:0016787">
    <property type="term" value="F:hydrolase activity"/>
    <property type="evidence" value="ECO:0007669"/>
    <property type="project" value="UniProtKB-KW"/>
</dbReference>
<dbReference type="EMBL" id="QEAM01000050">
    <property type="protein sequence ID" value="TPX48552.1"/>
    <property type="molecule type" value="Genomic_DNA"/>
</dbReference>
<dbReference type="SUPFAM" id="SSF52540">
    <property type="entry name" value="P-loop containing nucleoside triphosphate hydrolases"/>
    <property type="match status" value="1"/>
</dbReference>
<dbReference type="Pfam" id="PF00271">
    <property type="entry name" value="Helicase_C"/>
    <property type="match status" value="1"/>
</dbReference>
<dbReference type="InterPro" id="IPR052431">
    <property type="entry name" value="SKI2_subfamily_helicases"/>
</dbReference>
<dbReference type="GO" id="GO:0003676">
    <property type="term" value="F:nucleic acid binding"/>
    <property type="evidence" value="ECO:0007669"/>
    <property type="project" value="InterPro"/>
</dbReference>
<dbReference type="OrthoDB" id="2320933at2759"/>
<keyword evidence="2" id="KW-0378">Hydrolase</keyword>
<dbReference type="GO" id="GO:0005524">
    <property type="term" value="F:ATP binding"/>
    <property type="evidence" value="ECO:0007669"/>
    <property type="project" value="UniProtKB-KW"/>
</dbReference>
<evidence type="ECO:0008006" key="10">
    <source>
        <dbReference type="Google" id="ProtNLM"/>
    </source>
</evidence>
<dbReference type="InterPro" id="IPR001650">
    <property type="entry name" value="Helicase_C-like"/>
</dbReference>
<dbReference type="InterPro" id="IPR059032">
    <property type="entry name" value="WHD_DDX60"/>
</dbReference>
<dbReference type="FunFam" id="3.40.50.300:FF:001039">
    <property type="entry name" value="ATP-dependent RNA helicase DDX60"/>
    <property type="match status" value="1"/>
</dbReference>
<evidence type="ECO:0000259" key="6">
    <source>
        <dbReference type="PROSITE" id="PS51192"/>
    </source>
</evidence>
<feature type="compositionally biased region" description="Low complexity" evidence="5">
    <location>
        <begin position="498"/>
        <end position="512"/>
    </location>
</feature>
<dbReference type="VEuPathDB" id="FungiDB:SeMB42_g01506"/>
<dbReference type="InterPro" id="IPR011545">
    <property type="entry name" value="DEAD/DEAH_box_helicase_dom"/>
</dbReference>
<evidence type="ECO:0000256" key="2">
    <source>
        <dbReference type="ARBA" id="ARBA00022801"/>
    </source>
</evidence>
<accession>A0A507DA85</accession>
<sequence>MTTEDRKEHEMSPDVALAMVENTWRSLRPRWMDIIGDYAGQELFVLEGDALLEYILDNSLLQLARPGDPSFQLMHAVWLLEKTLHQFVLRDCNFEIVFFETNRHLHLGTESVVNGRLLARSILIRELNNLPVNCHHFQNLDDPDWQNYYEGYRPMFLLSSDGGTSSESTAKTAFLLRIMSHGLPVALLNPIEFKDGVKVMTMIYDQQVNAAQKAAALLILKSLLPVSISAVSNEPTNIVDSKEVIYRASEIFLRSVRDPLSDALLFLYLAHFQLLRKIPLADRAQQLDVNDGKLASYLDQTFLPLLYKCIATVVDTIPVSNKIPFIDLDGRVFYLLVIETISTPHISLEELLGLFRAHFCITNSRQNNSHSVTKNSIESTDGSMLLPFSNPVFEKHLRSVQVTHDTSTAHPEEGVGFLKFGSVFLDDKHWHNSKPIVDEKFRHKSAEWLQKRKLREQQKYMAFMHAAAASLTGASGTVLDKKMIPLVGKRLSDIVRTSSLSTSSKPSKQSRQQAVSKSSKAEQIRASNTAKRDADERKDNSKWWNDQLIMLKTKSITEQINIVQHLLKGKRASSEWVGVEITLKLLDLEVRKWISDPKKNDPNVGDDYRVLVARITVEVVRNVGCGKVSVNAAQGKILLEILASLNLTCMIPEGVQLGEDMKQEGSAITATTSKSAGKKKPVGKTAASAPLIKNEEVCLSFIFAPLFQNGKLIHEFMKLREDPIEFQLRCMGEYMVRSLDSRPDPRVDFEPDGWQIEVLDRIDNDESILIVAPTSSGKTFISFAAMERVLRESDDGIVVYVAPTKALVNQVAAEVFARFAKTIPSMNLWAIHTRDYRINDPHNCQILITVPYILSTMLLSPAIAKTFTSRIRRVILDEIHCISEEGAGGVWEQIILMNPAPVIGLSATVGEPERFAGWLKAVEIHSGRKFAFIHHKHRYNALRMFAYTPRLPARPLGPLKEHEPKSGMFAHVHPMSALEVGNSCIPADLALEPRDTLSLWYAMVKAGVPLEPKAKPCEFFARTSSVAIKNVIEYEAYLKTSLIRCLDAPITQAAYQKTIHILANDLRSNVSVTTIDQEAERFYDLFLPLLHDLNAQGWLPAVIFSFDRSVCEKILQKLVEELLKGEAEFKANSTEYQKMMKRVEEEEVLRKARAKKLEAMKRNSKKEESLDIDDDTGLQFDPTAPLAEFSFTGKGLSQKEFEQDIKGLAYLNLPAWVIEGLRRGMGVHHAGMNRRYRTLVENYFRRGVLRVVIATGTLSLGINAPAKTCVFAGDSVYLTALNFRQCAGRAGRRGFDLLGHVVFVGVSLSRIQRLILSRLPKLVATFPLTATLIARIFNLLNGAPGVEYPQKIVEKLLTLPQLSLDNEFGQEQLQHFVRFSIEYLRRVGLLDVQGRPLDLYGMVAYLYQHEPSNFAIAALFNSGALHRLTADIDNHPQETMQNLCLVLAHLFGRVYRSRYKPEILEALIKGSASAIVLPPLPKDIRTVLENHNKSVVTVFTNYCRQYAKQYSSQLGIDDALPWTCRKLTAELAGTSDSRFASTLTSSKTENWSRSAFVATSGHGESYGSVEEIVESSRAGLALPKRAMPSVFAKEDTELQLDAYACDFLRHGSTKVLVRDNGIRAGDCWFLLQDFDITIAAISETLQRLMKVAGNELNDDVEATGFDDIEPDGDEDEAPLPDAPMVGEENLRLLKAVNLLRETFHAKFKAIWA</sequence>
<dbReference type="GO" id="GO:0005737">
    <property type="term" value="C:cytoplasm"/>
    <property type="evidence" value="ECO:0007669"/>
    <property type="project" value="TreeGrafter"/>
</dbReference>
<evidence type="ECO:0000259" key="7">
    <source>
        <dbReference type="PROSITE" id="PS51194"/>
    </source>
</evidence>
<dbReference type="Proteomes" id="UP000320475">
    <property type="component" value="Unassembled WGS sequence"/>
</dbReference>
<organism evidence="8 9">
    <name type="scientific">Synchytrium endobioticum</name>
    <dbReference type="NCBI Taxonomy" id="286115"/>
    <lineage>
        <taxon>Eukaryota</taxon>
        <taxon>Fungi</taxon>
        <taxon>Fungi incertae sedis</taxon>
        <taxon>Chytridiomycota</taxon>
        <taxon>Chytridiomycota incertae sedis</taxon>
        <taxon>Chytridiomycetes</taxon>
        <taxon>Synchytriales</taxon>
        <taxon>Synchytriaceae</taxon>
        <taxon>Synchytrium</taxon>
    </lineage>
</organism>
<feature type="domain" description="Helicase ATP-binding" evidence="6">
    <location>
        <begin position="759"/>
        <end position="927"/>
    </location>
</feature>
<comment type="caution">
    <text evidence="8">The sequence shown here is derived from an EMBL/GenBank/DDBJ whole genome shotgun (WGS) entry which is preliminary data.</text>
</comment>
<keyword evidence="3" id="KW-0347">Helicase</keyword>
<feature type="region of interest" description="Disordered" evidence="5">
    <location>
        <begin position="498"/>
        <end position="538"/>
    </location>
</feature>
<dbReference type="InterPro" id="IPR027417">
    <property type="entry name" value="P-loop_NTPase"/>
</dbReference>
<dbReference type="Pfam" id="PF23002">
    <property type="entry name" value="PIN-like_DDX60"/>
    <property type="match status" value="1"/>
</dbReference>
<dbReference type="PROSITE" id="PS51194">
    <property type="entry name" value="HELICASE_CTER"/>
    <property type="match status" value="1"/>
</dbReference>
<proteinExistence type="predicted"/>
<dbReference type="InterPro" id="IPR014001">
    <property type="entry name" value="Helicase_ATP-bd"/>
</dbReference>